<dbReference type="InterPro" id="IPR015915">
    <property type="entry name" value="Kelch-typ_b-propeller"/>
</dbReference>
<feature type="region of interest" description="Disordered" evidence="3">
    <location>
        <begin position="285"/>
        <end position="311"/>
    </location>
</feature>
<sequence>MVPIYSAFIAPATYSHSTAFIDNKIFFFGGVYTPKSVYYLDVGKSFDTESPPWTDLTNISPIPYGSAWATAFTGIDPYPLVYLFGGTTFDPITNRDIFSQMTYEFDPKSRTWNQAFLEGIEPSRRKQMHSTQDDYGYIYIFGGMTDASTGSNVTKYFNDMVVMHTISLYYTTNSIANAPLQRFDYSVVISPDGLIIYIGGKEYTGLTVQTVVLNNISTYNTHNDTWSAVAASSESTFENRFGHSSVIRNITNPTGRSLSTSSDLYILNVKTYTWTTSYIFSNISTSSSTVSTPTDQSSVTSINQSTTTSDNKQPVMPLLVLIGLIIGPT</sequence>
<evidence type="ECO:0000256" key="2">
    <source>
        <dbReference type="ARBA" id="ARBA00022737"/>
    </source>
</evidence>
<gene>
    <name evidence="4" type="ORF">AMORRO_LOCUS7865</name>
</gene>
<keyword evidence="1" id="KW-0880">Kelch repeat</keyword>
<comment type="caution">
    <text evidence="4">The sequence shown here is derived from an EMBL/GenBank/DDBJ whole genome shotgun (WGS) entry which is preliminary data.</text>
</comment>
<evidence type="ECO:0000256" key="1">
    <source>
        <dbReference type="ARBA" id="ARBA00022441"/>
    </source>
</evidence>
<feature type="non-terminal residue" evidence="4">
    <location>
        <position position="329"/>
    </location>
</feature>
<evidence type="ECO:0000256" key="3">
    <source>
        <dbReference type="SAM" id="MobiDB-lite"/>
    </source>
</evidence>
<dbReference type="Proteomes" id="UP000789342">
    <property type="component" value="Unassembled WGS sequence"/>
</dbReference>
<keyword evidence="2" id="KW-0677">Repeat</keyword>
<dbReference type="Gene3D" id="2.120.10.80">
    <property type="entry name" value="Kelch-type beta propeller"/>
    <property type="match status" value="1"/>
</dbReference>
<dbReference type="Pfam" id="PF24681">
    <property type="entry name" value="Kelch_KLHDC2_KLHL20_DRC7"/>
    <property type="match status" value="1"/>
</dbReference>
<organism evidence="4 5">
    <name type="scientific">Acaulospora morrowiae</name>
    <dbReference type="NCBI Taxonomy" id="94023"/>
    <lineage>
        <taxon>Eukaryota</taxon>
        <taxon>Fungi</taxon>
        <taxon>Fungi incertae sedis</taxon>
        <taxon>Mucoromycota</taxon>
        <taxon>Glomeromycotina</taxon>
        <taxon>Glomeromycetes</taxon>
        <taxon>Diversisporales</taxon>
        <taxon>Acaulosporaceae</taxon>
        <taxon>Acaulospora</taxon>
    </lineage>
</organism>
<feature type="compositionally biased region" description="Polar residues" evidence="3">
    <location>
        <begin position="302"/>
        <end position="311"/>
    </location>
</feature>
<evidence type="ECO:0000313" key="4">
    <source>
        <dbReference type="EMBL" id="CAG8603045.1"/>
    </source>
</evidence>
<evidence type="ECO:0000313" key="5">
    <source>
        <dbReference type="Proteomes" id="UP000789342"/>
    </source>
</evidence>
<feature type="compositionally biased region" description="Low complexity" evidence="3">
    <location>
        <begin position="285"/>
        <end position="301"/>
    </location>
</feature>
<dbReference type="AlphaFoldDB" id="A0A9N9CGY2"/>
<dbReference type="EMBL" id="CAJVPV010006306">
    <property type="protein sequence ID" value="CAG8603045.1"/>
    <property type="molecule type" value="Genomic_DNA"/>
</dbReference>
<reference evidence="4" key="1">
    <citation type="submission" date="2021-06" db="EMBL/GenBank/DDBJ databases">
        <authorList>
            <person name="Kallberg Y."/>
            <person name="Tangrot J."/>
            <person name="Rosling A."/>
        </authorList>
    </citation>
    <scope>NUCLEOTIDE SEQUENCE</scope>
    <source>
        <strain evidence="4">CL551</strain>
    </source>
</reference>
<accession>A0A9N9CGY2</accession>
<dbReference type="SUPFAM" id="SSF117281">
    <property type="entry name" value="Kelch motif"/>
    <property type="match status" value="1"/>
</dbReference>
<keyword evidence="5" id="KW-1185">Reference proteome</keyword>
<protein>
    <submittedName>
        <fullName evidence="4">6432_t:CDS:1</fullName>
    </submittedName>
</protein>
<dbReference type="PANTHER" id="PTHR46093:SF18">
    <property type="entry name" value="FIBRONECTIN TYPE-III DOMAIN-CONTAINING PROTEIN"/>
    <property type="match status" value="1"/>
</dbReference>
<dbReference type="PANTHER" id="PTHR46093">
    <property type="entry name" value="ACYL-COA-BINDING DOMAIN-CONTAINING PROTEIN 5"/>
    <property type="match status" value="1"/>
</dbReference>
<dbReference type="OrthoDB" id="432528at2759"/>
<name>A0A9N9CGY2_9GLOM</name>
<proteinExistence type="predicted"/>